<dbReference type="EMBL" id="CADCTO010000595">
    <property type="protein sequence ID" value="CAA9290318.1"/>
    <property type="molecule type" value="Genomic_DNA"/>
</dbReference>
<dbReference type="InterPro" id="IPR023828">
    <property type="entry name" value="Peptidase_S8_Ser-AS"/>
</dbReference>
<dbReference type="InterPro" id="IPR000209">
    <property type="entry name" value="Peptidase_S8/S53_dom"/>
</dbReference>
<dbReference type="PANTHER" id="PTHR43806">
    <property type="entry name" value="PEPTIDASE S8"/>
    <property type="match status" value="1"/>
</dbReference>
<dbReference type="InterPro" id="IPR015500">
    <property type="entry name" value="Peptidase_S8_subtilisin-rel"/>
</dbReference>
<evidence type="ECO:0000259" key="7">
    <source>
        <dbReference type="Pfam" id="PF00082"/>
    </source>
</evidence>
<feature type="active site" description="Charge relay system" evidence="5 6">
    <location>
        <position position="203"/>
    </location>
</feature>
<dbReference type="CDD" id="cd07487">
    <property type="entry name" value="Peptidases_S8_1"/>
    <property type="match status" value="1"/>
</dbReference>
<dbReference type="GO" id="GO:0004252">
    <property type="term" value="F:serine-type endopeptidase activity"/>
    <property type="evidence" value="ECO:0007669"/>
    <property type="project" value="UniProtKB-UniRule"/>
</dbReference>
<dbReference type="InterPro" id="IPR022398">
    <property type="entry name" value="Peptidase_S8_His-AS"/>
</dbReference>
<keyword evidence="3 6" id="KW-0378">Hydrolase</keyword>
<dbReference type="PROSITE" id="PS00138">
    <property type="entry name" value="SUBTILASE_SER"/>
    <property type="match status" value="1"/>
</dbReference>
<dbReference type="PROSITE" id="PS51892">
    <property type="entry name" value="SUBTILASE"/>
    <property type="match status" value="1"/>
</dbReference>
<protein>
    <recommendedName>
        <fullName evidence="7">Peptidase S8/S53 domain-containing protein</fullName>
    </recommendedName>
</protein>
<proteinExistence type="inferred from homology"/>
<gene>
    <name evidence="8" type="ORF">AVDCRST_MAG63-4302</name>
</gene>
<feature type="active site" description="Charge relay system" evidence="5 6">
    <location>
        <position position="166"/>
    </location>
</feature>
<evidence type="ECO:0000256" key="2">
    <source>
        <dbReference type="ARBA" id="ARBA00022670"/>
    </source>
</evidence>
<evidence type="ECO:0000256" key="3">
    <source>
        <dbReference type="ARBA" id="ARBA00022801"/>
    </source>
</evidence>
<keyword evidence="4 6" id="KW-0720">Serine protease</keyword>
<evidence type="ECO:0000256" key="6">
    <source>
        <dbReference type="PROSITE-ProRule" id="PRU01240"/>
    </source>
</evidence>
<comment type="similarity">
    <text evidence="1 6">Belongs to the peptidase S8 family.</text>
</comment>
<organism evidence="8">
    <name type="scientific">uncultured Armatimonadetes bacterium</name>
    <dbReference type="NCBI Taxonomy" id="157466"/>
    <lineage>
        <taxon>Bacteria</taxon>
        <taxon>Bacillati</taxon>
        <taxon>Armatimonadota</taxon>
        <taxon>environmental samples</taxon>
    </lineage>
</organism>
<reference evidence="8" key="1">
    <citation type="submission" date="2020-02" db="EMBL/GenBank/DDBJ databases">
        <authorList>
            <person name="Meier V. D."/>
        </authorList>
    </citation>
    <scope>NUCLEOTIDE SEQUENCE</scope>
    <source>
        <strain evidence="8">AVDCRST_MAG63</strain>
    </source>
</reference>
<accession>A0A6J4JXL6</accession>
<dbReference type="PANTHER" id="PTHR43806:SF65">
    <property type="entry name" value="SERINE PROTEASE APRX"/>
    <property type="match status" value="1"/>
</dbReference>
<dbReference type="Pfam" id="PF00082">
    <property type="entry name" value="Peptidase_S8"/>
    <property type="match status" value="1"/>
</dbReference>
<keyword evidence="2 6" id="KW-0645">Protease</keyword>
<evidence type="ECO:0000256" key="1">
    <source>
        <dbReference type="ARBA" id="ARBA00011073"/>
    </source>
</evidence>
<dbReference type="AlphaFoldDB" id="A0A6J4JXL6"/>
<sequence length="582" mass="61488">MHYRTRNIVAGTVAPYSCLHGWRTSAWMAFLLLALAGSAVSVARADALDDKSDRFLSRKMAARPVSGWSSVILWLGDGRQLTSKQREQIRSLGGYVYRHLPVVDSVAARVPNRNVSRLAALPFVRRLSADVTVRKTDEFTVASSGADVAFSRYRLTGAGVAVAVVDSGIRESVDLARNNKSRVVARVDYVAGIGAAGNDGYGHGTHVAGIIAGNGAGSTGPNYHRTFYGIARKADLVDLRVLDATGQGPVSDVVKAIDWVVANKDVYNIRVMNLSLGHEVGESYTTDPLCRAVEAAWKAGVVVVCAAGNEGRLQPIALPLLLNNDGYGTAYGSILSPANSPYVITVGAMKSTAGGRAGDRIGSYSGRGPSRLDFVLKPDIVAPGDGVISVNAPGSYVDGAVGSTNRVSWTEFCYEYGNPADASRYFRLSGTSMAAPVVSGAVALMLESDPRLSPDTVKARLMFSADRWAFPDGRADPCTFGAGYLNLPAALAQTAVATRYAVSPVLSRGVTGEVTLVADVGPLGLWGTGVDGTHIMWGSKSSRPSWHDDSLWGSPLWSDNAVWSVINAGVDLSPIVIHGDDD</sequence>
<evidence type="ECO:0000313" key="8">
    <source>
        <dbReference type="EMBL" id="CAA9290318.1"/>
    </source>
</evidence>
<dbReference type="PROSITE" id="PS00137">
    <property type="entry name" value="SUBTILASE_HIS"/>
    <property type="match status" value="1"/>
</dbReference>
<dbReference type="InterPro" id="IPR050131">
    <property type="entry name" value="Peptidase_S8_subtilisin-like"/>
</dbReference>
<feature type="active site" description="Charge relay system" evidence="5 6">
    <location>
        <position position="432"/>
    </location>
</feature>
<name>A0A6J4JXL6_9BACT</name>
<evidence type="ECO:0000256" key="5">
    <source>
        <dbReference type="PIRSR" id="PIRSR615500-1"/>
    </source>
</evidence>
<dbReference type="Gene3D" id="3.40.50.200">
    <property type="entry name" value="Peptidase S8/S53 domain"/>
    <property type="match status" value="1"/>
</dbReference>
<dbReference type="SUPFAM" id="SSF52743">
    <property type="entry name" value="Subtilisin-like"/>
    <property type="match status" value="1"/>
</dbReference>
<dbReference type="PRINTS" id="PR00723">
    <property type="entry name" value="SUBTILISIN"/>
</dbReference>
<evidence type="ECO:0000256" key="4">
    <source>
        <dbReference type="ARBA" id="ARBA00022825"/>
    </source>
</evidence>
<dbReference type="GO" id="GO:0006508">
    <property type="term" value="P:proteolysis"/>
    <property type="evidence" value="ECO:0007669"/>
    <property type="project" value="UniProtKB-KW"/>
</dbReference>
<dbReference type="InterPro" id="IPR036852">
    <property type="entry name" value="Peptidase_S8/S53_dom_sf"/>
</dbReference>
<feature type="domain" description="Peptidase S8/S53" evidence="7">
    <location>
        <begin position="157"/>
        <end position="466"/>
    </location>
</feature>